<dbReference type="EMBL" id="JAPWTJ010000139">
    <property type="protein sequence ID" value="KAJ8982221.1"/>
    <property type="molecule type" value="Genomic_DNA"/>
</dbReference>
<gene>
    <name evidence="1" type="ORF">NQ317_013523</name>
</gene>
<sequence length="90" mass="10479">MVGAPAVVFPQTRNGHTRDHLRAYFQQLSIYEIHALYKLYEPDFRLFGYNLEDILGFELNWPLLMGYRSLVNRILGVVTGMTWLFQLGVS</sequence>
<protein>
    <submittedName>
        <fullName evidence="1">Uncharacterized protein</fullName>
    </submittedName>
</protein>
<comment type="caution">
    <text evidence="1">The sequence shown here is derived from an EMBL/GenBank/DDBJ whole genome shotgun (WGS) entry which is preliminary data.</text>
</comment>
<evidence type="ECO:0000313" key="1">
    <source>
        <dbReference type="EMBL" id="KAJ8982221.1"/>
    </source>
</evidence>
<dbReference type="InterPro" id="IPR005331">
    <property type="entry name" value="Sulfotransferase"/>
</dbReference>
<dbReference type="Proteomes" id="UP001162164">
    <property type="component" value="Unassembled WGS sequence"/>
</dbReference>
<dbReference type="Pfam" id="PF03567">
    <property type="entry name" value="Sulfotransfer_2"/>
    <property type="match status" value="1"/>
</dbReference>
<proteinExistence type="predicted"/>
<reference evidence="1" key="1">
    <citation type="journal article" date="2023" name="Insect Mol. Biol.">
        <title>Genome sequencing provides insights into the evolution of gene families encoding plant cell wall-degrading enzymes in longhorned beetles.</title>
        <authorList>
            <person name="Shin N.R."/>
            <person name="Okamura Y."/>
            <person name="Kirsch R."/>
            <person name="Pauchet Y."/>
        </authorList>
    </citation>
    <scope>NUCLEOTIDE SEQUENCE</scope>
    <source>
        <strain evidence="1">MMC_N1</strain>
    </source>
</reference>
<name>A0ABQ9JV74_9CUCU</name>
<evidence type="ECO:0000313" key="2">
    <source>
        <dbReference type="Proteomes" id="UP001162164"/>
    </source>
</evidence>
<keyword evidence="2" id="KW-1185">Reference proteome</keyword>
<organism evidence="1 2">
    <name type="scientific">Molorchus minor</name>
    <dbReference type="NCBI Taxonomy" id="1323400"/>
    <lineage>
        <taxon>Eukaryota</taxon>
        <taxon>Metazoa</taxon>
        <taxon>Ecdysozoa</taxon>
        <taxon>Arthropoda</taxon>
        <taxon>Hexapoda</taxon>
        <taxon>Insecta</taxon>
        <taxon>Pterygota</taxon>
        <taxon>Neoptera</taxon>
        <taxon>Endopterygota</taxon>
        <taxon>Coleoptera</taxon>
        <taxon>Polyphaga</taxon>
        <taxon>Cucujiformia</taxon>
        <taxon>Chrysomeloidea</taxon>
        <taxon>Cerambycidae</taxon>
        <taxon>Lamiinae</taxon>
        <taxon>Monochamini</taxon>
        <taxon>Molorchus</taxon>
    </lineage>
</organism>
<accession>A0ABQ9JV74</accession>